<reference evidence="1" key="1">
    <citation type="submission" date="2023-10" db="EMBL/GenBank/DDBJ databases">
        <authorList>
            <person name="Chen Y."/>
            <person name="Shah S."/>
            <person name="Dougan E. K."/>
            <person name="Thang M."/>
            <person name="Chan C."/>
        </authorList>
    </citation>
    <scope>NUCLEOTIDE SEQUENCE [LARGE SCALE GENOMIC DNA]</scope>
</reference>
<evidence type="ECO:0000313" key="1">
    <source>
        <dbReference type="EMBL" id="CAK0879782.1"/>
    </source>
</evidence>
<sequence length="725" mass="82692">MEAHCRVARRIADGSGMHGPIDIFQLCFSMLVVLWFGTRRAVPQWRLLEKRWQDADVALRLFALTESIKRPLLRAKARKCIGARLRALGLPGLTPYRMRVPAQLVCQVRRTIKAIIQSTRSLSTTRRWWWLRQTAIVKEPVRKWSSLINAPAASREADVEGALSWSDETWSRRMQARRCKLVAVNWEVTFWEEPESYGGRTANIVSQWVRQNHFSVPRLLATQGRWFLDFFHCRGTASLEQKRDSDRRAYRKYTQPMRSIPDGHVVTRDDKQKRWCWHMPEPHYIATLIVYIVTSPHWHLTSRQPAEVSLLIAGILKAFVPARLHARFRLHDEVQWLPYLYTTLKSKCYGSVGEGRFCEKEGHSCARKIVSYVKWPARQSWRGVSRALSHILKRHGGSWESWSLTASAAEVRAARAGLAARPRGEACRCQRCRASKPEFVGVVADAGQFFEVVQAREAVRCVARLLRRVEAQTGLTSVTIGQHKGESTYLGGSPYSCTGKQWWLTFEELILIFSAAMEMKWCSVGARVAEMTGTPIGGLCSKIAASAVLGEAERAWQEDPARRQRAHFHVPGLAWEQAAARRRYVDDLLTVSNHYCEMCLREAIASIYPIEFDVAESGPTVTWLDMRLDVASGELTWNYRRPILPPPFAASGDWFRGCVLGRTKRCQEIGLSMEATCSAIALLLSDLRCCGLKHREFRHLYYSTAGCFQHFHLRAFRAGLRACGF</sequence>
<evidence type="ECO:0000313" key="2">
    <source>
        <dbReference type="Proteomes" id="UP001189429"/>
    </source>
</evidence>
<organism evidence="1 2">
    <name type="scientific">Prorocentrum cordatum</name>
    <dbReference type="NCBI Taxonomy" id="2364126"/>
    <lineage>
        <taxon>Eukaryota</taxon>
        <taxon>Sar</taxon>
        <taxon>Alveolata</taxon>
        <taxon>Dinophyceae</taxon>
        <taxon>Prorocentrales</taxon>
        <taxon>Prorocentraceae</taxon>
        <taxon>Prorocentrum</taxon>
    </lineage>
</organism>
<protein>
    <submittedName>
        <fullName evidence="1">Uncharacterized protein</fullName>
    </submittedName>
</protein>
<keyword evidence="2" id="KW-1185">Reference proteome</keyword>
<proteinExistence type="predicted"/>
<dbReference type="EMBL" id="CAUYUJ010018001">
    <property type="protein sequence ID" value="CAK0879782.1"/>
    <property type="molecule type" value="Genomic_DNA"/>
</dbReference>
<name>A0ABN9W1C2_9DINO</name>
<accession>A0ABN9W1C2</accession>
<comment type="caution">
    <text evidence="1">The sequence shown here is derived from an EMBL/GenBank/DDBJ whole genome shotgun (WGS) entry which is preliminary data.</text>
</comment>
<gene>
    <name evidence="1" type="ORF">PCOR1329_LOCUS63106</name>
</gene>
<dbReference type="Proteomes" id="UP001189429">
    <property type="component" value="Unassembled WGS sequence"/>
</dbReference>